<dbReference type="Pfam" id="PF00664">
    <property type="entry name" value="ABC_membrane"/>
    <property type="match status" value="2"/>
</dbReference>
<evidence type="ECO:0000256" key="7">
    <source>
        <dbReference type="ARBA" id="ARBA00022840"/>
    </source>
</evidence>
<dbReference type="InterPro" id="IPR017871">
    <property type="entry name" value="ABC_transporter-like_CS"/>
</dbReference>
<keyword evidence="3" id="KW-0813">Transport</keyword>
<evidence type="ECO:0000256" key="5">
    <source>
        <dbReference type="ARBA" id="ARBA00022737"/>
    </source>
</evidence>
<dbReference type="PROSITE" id="PS50893">
    <property type="entry name" value="ABC_TRANSPORTER_2"/>
    <property type="match status" value="2"/>
</dbReference>
<evidence type="ECO:0000256" key="10">
    <source>
        <dbReference type="SAM" id="MobiDB-lite"/>
    </source>
</evidence>
<feature type="domain" description="ABC transporter" evidence="12">
    <location>
        <begin position="733"/>
        <end position="959"/>
    </location>
</feature>
<dbReference type="InterPro" id="IPR050173">
    <property type="entry name" value="ABC_transporter_C-like"/>
</dbReference>
<dbReference type="InterPro" id="IPR044746">
    <property type="entry name" value="ABCC_6TM_D1"/>
</dbReference>
<keyword evidence="4 11" id="KW-0812">Transmembrane</keyword>
<keyword evidence="9 11" id="KW-0472">Membrane</keyword>
<dbReference type="CDD" id="cd18580">
    <property type="entry name" value="ABC_6TM_ABCC_D2"/>
    <property type="match status" value="1"/>
</dbReference>
<keyword evidence="6" id="KW-0547">Nucleotide-binding</keyword>
<feature type="compositionally biased region" description="Low complexity" evidence="10">
    <location>
        <begin position="993"/>
        <end position="1003"/>
    </location>
</feature>
<dbReference type="PROSITE" id="PS50929">
    <property type="entry name" value="ABC_TM1F"/>
    <property type="match status" value="2"/>
</dbReference>
<dbReference type="InterPro" id="IPR011527">
    <property type="entry name" value="ABC1_TM_dom"/>
</dbReference>
<feature type="transmembrane region" description="Helical" evidence="11">
    <location>
        <begin position="35"/>
        <end position="54"/>
    </location>
</feature>
<evidence type="ECO:0000256" key="8">
    <source>
        <dbReference type="ARBA" id="ARBA00022989"/>
    </source>
</evidence>
<comment type="similarity">
    <text evidence="2">Belongs to the ABC transporter superfamily. ABCC family. Conjugate transporter (TC 3.A.1.208) subfamily.</text>
</comment>
<dbReference type="Gene3D" id="3.40.50.300">
    <property type="entry name" value="P-loop containing nucleotide triphosphate hydrolases"/>
    <property type="match status" value="2"/>
</dbReference>
<dbReference type="Gene3D" id="1.20.1560.10">
    <property type="entry name" value="ABC transporter type 1, transmembrane domain"/>
    <property type="match status" value="2"/>
</dbReference>
<dbReference type="Pfam" id="PF00005">
    <property type="entry name" value="ABC_tran"/>
    <property type="match status" value="2"/>
</dbReference>
<feature type="transmembrane region" description="Helical" evidence="11">
    <location>
        <begin position="75"/>
        <end position="94"/>
    </location>
</feature>
<evidence type="ECO:0000256" key="3">
    <source>
        <dbReference type="ARBA" id="ARBA00022448"/>
    </source>
</evidence>
<dbReference type="FunFam" id="1.20.1560.10:FF:000013">
    <property type="entry name" value="ABC transporter C family member 2"/>
    <property type="match status" value="1"/>
</dbReference>
<dbReference type="InterPro" id="IPR027417">
    <property type="entry name" value="P-loop_NTPase"/>
</dbReference>
<feature type="domain" description="ABC transmembrane type-1" evidence="13">
    <location>
        <begin position="421"/>
        <end position="700"/>
    </location>
</feature>
<keyword evidence="7" id="KW-0067">ATP-binding</keyword>
<dbReference type="FunFam" id="1.20.1560.10:FF:000006">
    <property type="entry name" value="ATP-binding cassette, sub-family C (CFTR/MRP), member 9"/>
    <property type="match status" value="1"/>
</dbReference>
<reference evidence="14" key="1">
    <citation type="journal article" date="2020" name="bioRxiv">
        <title>Comparative genomics of Chlamydomonas.</title>
        <authorList>
            <person name="Craig R.J."/>
            <person name="Hasan A.R."/>
            <person name="Ness R.W."/>
            <person name="Keightley P.D."/>
        </authorList>
    </citation>
    <scope>NUCLEOTIDE SEQUENCE</scope>
    <source>
        <strain evidence="14">SAG 7.73</strain>
    </source>
</reference>
<evidence type="ECO:0000259" key="12">
    <source>
        <dbReference type="PROSITE" id="PS50893"/>
    </source>
</evidence>
<protein>
    <submittedName>
        <fullName evidence="14">Uncharacterized protein</fullName>
    </submittedName>
</protein>
<feature type="region of interest" description="Disordered" evidence="10">
    <location>
        <begin position="960"/>
        <end position="1014"/>
    </location>
</feature>
<dbReference type="Proteomes" id="UP000650467">
    <property type="component" value="Unassembled WGS sequence"/>
</dbReference>
<dbReference type="InterPro" id="IPR036640">
    <property type="entry name" value="ABC1_TM_sf"/>
</dbReference>
<dbReference type="CDD" id="cd03250">
    <property type="entry name" value="ABCC_MRP_domain1"/>
    <property type="match status" value="1"/>
</dbReference>
<name>A0A835SKY3_CHLIN</name>
<feature type="domain" description="ABC transmembrane type-1" evidence="13">
    <location>
        <begin position="1066"/>
        <end position="1338"/>
    </location>
</feature>
<evidence type="ECO:0000256" key="6">
    <source>
        <dbReference type="ARBA" id="ARBA00022741"/>
    </source>
</evidence>
<feature type="domain" description="ABC transporter" evidence="12">
    <location>
        <begin position="1402"/>
        <end position="1636"/>
    </location>
</feature>
<keyword evidence="8 11" id="KW-1133">Transmembrane helix</keyword>
<dbReference type="InterPro" id="IPR003439">
    <property type="entry name" value="ABC_transporter-like_ATP-bd"/>
</dbReference>
<dbReference type="CDD" id="cd03244">
    <property type="entry name" value="ABCC_MRP_domain2"/>
    <property type="match status" value="1"/>
</dbReference>
<sequence length="1941" mass="197430">MASENHFLVGFCSPDLTLGDFGNELGRFTPCFVDVAVLGTAELFCILVCVLHLLRTFSACTRKHRFTGPALRVQVVTLALCCAGLLITLAQLNARLGAAAAAAWGTGGEPVAAEAAPATGTATTLQVEHDGGVQQPAATAAAAAAVTALSRRALRAVLGAWVGGDGGDASAPVAPYEWAGFALSSGRWLALVALFAWELTPPGHVLLPARWLVRFALVLGASAELVKARFLIFSPPPPSPSPAGSGSRFGFELAYSDPDSGPDSGGSGSGSDGFSAGYFFYLYMSYLGLQLALAGLALVWRPGKASGLVEAEGAEGGYLPLAGREPETSTSSSAAAAAAVCPEARAGVWSALTFSWMAPLIQKGYKQPLTTNDIWQLPPGDRVEAVEPVFQRLWRSELAAHGPAGAGLGRACWRLVAGEVLWALPAKALNDASQFVGPLFLNMLLQVLATGGPAWRGYAAAGLMFAGSAAGVLADNQHFQRVMRAGFRLKAALAAAVHAQLFRLTPAARSHFSSGRVYSLVASDVESLMALCQNVMGLFSSPVRIIVAMVLLYGQLGPASLTAVVVLVALVPANAAIVAASNRALKAALGHTDERTKLEAEMMAGMEVVKCSAWEQPLQDRIEAARARELSKLWMVSVLSSLVTFLLLSVPVLIPVTTFGVYLALGHSLDAAKAFTCLVLFNVLRFPLFQLPQLVAQLSAARVSLGRLRDFLAADAADPPPPLPAAQPGATAVRLTGDYGWDPKAPPTLVDLDLDIKAGQLVAVVGSTGSGKSTLINAILGTAQQVYGSPAHITGRLAYVPQSPFIINATVRDNILFGLPYQPERYAAALAGACLGPDLAALAGGDMTEMGDRGVNVSGGQKQRLAIARALYADADVVLLDDPLSALDAAVGRRVFEAGVMRGLLGDRRKAVVMATNQLHFVRQADVVVVLSREGGRVAEAGPPGLLLAAGGAFAELMKEAEAEEEAEAAKDKDQEEGEEKAKADEKAEEEAGAAAAAAAVAAAPPPPPQQPAGQVVRITADEKSGEGVMAGATLGAYLGAMPMPFGLGAAGAATWLLGGFATSEALRVATTVWLAQWTGSTEGAGRDPEEEGRRAMWYLGVYGAISAVQLAVQAVNTLDVSRLGLGAAKKLHTRLLVSLLGAPMAFFHSTPLGRIVNRLTKDTSDIDRNLAPMAAMAARSALSLVSTLALVGAVAPFALPALVVILAAFYWLYQYFQASVRQVKRLDAVARSPVMSSLTEALTGTSTYIAYGAQARATARHRALLDGVSCMSLVSQSLNRWLSVRLEILGAAAALAAGCVAVEQRAGPGAAGLVMSYAMQVTAAVSITVRTASMAETMLNAVERVVEYCDLPQEGTKQLPALPPSSESGSGSGSGAGGGSGSGGSPQPAAPPPGWPAAGCVEFRNVTLRYRPGLPLVLRGVSFKAEARDKVGVVGRTGAGKSSLLGCLFRLVEVERGQVVIDDLDIARLALRQLRARLSLIPQVPVLFTGSIRANLSPFGAHSDAELWGALRRAHLAPVVEGWAAGLDTELAEGGAPLSAGQKQLLALARALLNPAKVLVLDEATANVDVETDALIQSTLRTEFPDRTLLTIAHRLATIIDYTKILLLEQGRVVEYDTPAALLSRPDSAFGRLVDETGPAAAAQLRRLAAGGGGAVRELLNAPAKAALVRLTSFSSPAAAAAAGGAGGAGSGGAAAAPSSFLSRASSIMRRSGRLLAGGGGGAAAGGLTPIDGSCDLGGGGGGGEAGGGGDEAAALAVAAALQLDGRESLGQLAALVAGRSCAVARTVKSLRQEIDSFQAQQSAAAAAAVYGGGMSVGAAVDEVAMVLGAAGGGGGGGADSDGDGGGAAGSDAGAARGLGKGGEGGGGGAAGGGVVGAASAATVAAARLALVRCVALLEEARAGAAALGRALAAAGLGDATAGAPADAAGGEAAAGAERT</sequence>
<dbReference type="OrthoDB" id="6500128at2759"/>
<dbReference type="PROSITE" id="PS00211">
    <property type="entry name" value="ABC_TRANSPORTER_1"/>
    <property type="match status" value="2"/>
</dbReference>
<feature type="compositionally biased region" description="Gly residues" evidence="10">
    <location>
        <begin position="1371"/>
        <end position="1385"/>
    </location>
</feature>
<keyword evidence="15" id="KW-1185">Reference proteome</keyword>
<evidence type="ECO:0000313" key="15">
    <source>
        <dbReference type="Proteomes" id="UP000650467"/>
    </source>
</evidence>
<dbReference type="FunFam" id="3.40.50.300:FF:000997">
    <property type="entry name" value="Multidrug resistance-associated protein 1"/>
    <property type="match status" value="1"/>
</dbReference>
<comment type="caution">
    <text evidence="14">The sequence shown here is derived from an EMBL/GenBank/DDBJ whole genome shotgun (WGS) entry which is preliminary data.</text>
</comment>
<dbReference type="EMBL" id="JAEHOC010000040">
    <property type="protein sequence ID" value="KAG2427456.1"/>
    <property type="molecule type" value="Genomic_DNA"/>
</dbReference>
<dbReference type="GO" id="GO:0016887">
    <property type="term" value="F:ATP hydrolysis activity"/>
    <property type="evidence" value="ECO:0007669"/>
    <property type="project" value="InterPro"/>
</dbReference>
<evidence type="ECO:0000256" key="2">
    <source>
        <dbReference type="ARBA" id="ARBA00009726"/>
    </source>
</evidence>
<dbReference type="FunFam" id="3.40.50.300:FF:000163">
    <property type="entry name" value="Multidrug resistance-associated protein member 4"/>
    <property type="match status" value="1"/>
</dbReference>
<keyword evidence="5" id="KW-0677">Repeat</keyword>
<dbReference type="GO" id="GO:0016020">
    <property type="term" value="C:membrane"/>
    <property type="evidence" value="ECO:0007669"/>
    <property type="project" value="UniProtKB-SubCell"/>
</dbReference>
<evidence type="ECO:0000256" key="11">
    <source>
        <dbReference type="SAM" id="Phobius"/>
    </source>
</evidence>
<accession>A0A835SKY3</accession>
<evidence type="ECO:0000259" key="13">
    <source>
        <dbReference type="PROSITE" id="PS50929"/>
    </source>
</evidence>
<evidence type="ECO:0000256" key="4">
    <source>
        <dbReference type="ARBA" id="ARBA00022692"/>
    </source>
</evidence>
<feature type="transmembrane region" description="Helical" evidence="11">
    <location>
        <begin position="633"/>
        <end position="654"/>
    </location>
</feature>
<dbReference type="SMART" id="SM00382">
    <property type="entry name" value="AAA"/>
    <property type="match status" value="2"/>
</dbReference>
<evidence type="ECO:0000256" key="9">
    <source>
        <dbReference type="ARBA" id="ARBA00023136"/>
    </source>
</evidence>
<dbReference type="InterPro" id="IPR044726">
    <property type="entry name" value="ABCC_6TM_D2"/>
</dbReference>
<dbReference type="InterPro" id="IPR003593">
    <property type="entry name" value="AAA+_ATPase"/>
</dbReference>
<feature type="region of interest" description="Disordered" evidence="10">
    <location>
        <begin position="1358"/>
        <end position="1394"/>
    </location>
</feature>
<proteinExistence type="inferred from homology"/>
<evidence type="ECO:0000256" key="1">
    <source>
        <dbReference type="ARBA" id="ARBA00004141"/>
    </source>
</evidence>
<dbReference type="GO" id="GO:0005524">
    <property type="term" value="F:ATP binding"/>
    <property type="evidence" value="ECO:0007669"/>
    <property type="project" value="UniProtKB-KW"/>
</dbReference>
<organism evidence="14 15">
    <name type="scientific">Chlamydomonas incerta</name>
    <dbReference type="NCBI Taxonomy" id="51695"/>
    <lineage>
        <taxon>Eukaryota</taxon>
        <taxon>Viridiplantae</taxon>
        <taxon>Chlorophyta</taxon>
        <taxon>core chlorophytes</taxon>
        <taxon>Chlorophyceae</taxon>
        <taxon>CS clade</taxon>
        <taxon>Chlamydomonadales</taxon>
        <taxon>Chlamydomonadaceae</taxon>
        <taxon>Chlamydomonas</taxon>
    </lineage>
</organism>
<gene>
    <name evidence="14" type="ORF">HXX76_012392</name>
</gene>
<dbReference type="CDD" id="cd18579">
    <property type="entry name" value="ABC_6TM_ABCC_D1"/>
    <property type="match status" value="1"/>
</dbReference>
<comment type="subcellular location">
    <subcellularLocation>
        <location evidence="1">Membrane</location>
        <topology evidence="1">Multi-pass membrane protein</topology>
    </subcellularLocation>
</comment>
<feature type="transmembrane region" description="Helical" evidence="11">
    <location>
        <begin position="1198"/>
        <end position="1217"/>
    </location>
</feature>
<dbReference type="GO" id="GO:0140359">
    <property type="term" value="F:ABC-type transporter activity"/>
    <property type="evidence" value="ECO:0007669"/>
    <property type="project" value="InterPro"/>
</dbReference>
<dbReference type="PANTHER" id="PTHR24223:SF456">
    <property type="entry name" value="MULTIDRUG RESISTANCE-ASSOCIATED PROTEIN LETHAL(2)03659"/>
    <property type="match status" value="1"/>
</dbReference>
<feature type="compositionally biased region" description="Basic and acidic residues" evidence="10">
    <location>
        <begin position="968"/>
        <end position="986"/>
    </location>
</feature>
<feature type="transmembrane region" description="Helical" evidence="11">
    <location>
        <begin position="559"/>
        <end position="580"/>
    </location>
</feature>
<dbReference type="SUPFAM" id="SSF90123">
    <property type="entry name" value="ABC transporter transmembrane region"/>
    <property type="match status" value="2"/>
</dbReference>
<dbReference type="PANTHER" id="PTHR24223">
    <property type="entry name" value="ATP-BINDING CASSETTE SUB-FAMILY C"/>
    <property type="match status" value="1"/>
</dbReference>
<evidence type="ECO:0000313" key="14">
    <source>
        <dbReference type="EMBL" id="KAG2427456.1"/>
    </source>
</evidence>
<dbReference type="SUPFAM" id="SSF52540">
    <property type="entry name" value="P-loop containing nucleoside triphosphate hydrolases"/>
    <property type="match status" value="2"/>
</dbReference>